<proteinExistence type="inferred from homology"/>
<dbReference type="NCBIfam" id="TIGR02887">
    <property type="entry name" value="spore_ger_x_C"/>
    <property type="match status" value="1"/>
</dbReference>
<evidence type="ECO:0000256" key="1">
    <source>
        <dbReference type="ARBA" id="ARBA00004635"/>
    </source>
</evidence>
<evidence type="ECO:0000313" key="10">
    <source>
        <dbReference type="EMBL" id="QQT02030.1"/>
    </source>
</evidence>
<keyword evidence="5" id="KW-0472">Membrane</keyword>
<evidence type="ECO:0000256" key="4">
    <source>
        <dbReference type="ARBA" id="ARBA00022729"/>
    </source>
</evidence>
<organism evidence="10 11">
    <name type="scientific">Peribacillus psychrosaccharolyticus</name>
    <name type="common">Bacillus psychrosaccharolyticus</name>
    <dbReference type="NCBI Taxonomy" id="1407"/>
    <lineage>
        <taxon>Bacteria</taxon>
        <taxon>Bacillati</taxon>
        <taxon>Bacillota</taxon>
        <taxon>Bacilli</taxon>
        <taxon>Bacillales</taxon>
        <taxon>Bacillaceae</taxon>
        <taxon>Peribacillus</taxon>
    </lineage>
</organism>
<keyword evidence="3" id="KW-0309">Germination</keyword>
<keyword evidence="6" id="KW-0564">Palmitate</keyword>
<keyword evidence="7" id="KW-0449">Lipoprotein</keyword>
<dbReference type="InterPro" id="IPR038501">
    <property type="entry name" value="Spore_GerAC_C_sf"/>
</dbReference>
<dbReference type="Proteomes" id="UP000595254">
    <property type="component" value="Chromosome"/>
</dbReference>
<gene>
    <name evidence="10" type="ORF">I6J18_09435</name>
</gene>
<keyword evidence="11" id="KW-1185">Reference proteome</keyword>
<dbReference type="PANTHER" id="PTHR35789">
    <property type="entry name" value="SPORE GERMINATION PROTEIN B3"/>
    <property type="match status" value="1"/>
</dbReference>
<dbReference type="GO" id="GO:0016020">
    <property type="term" value="C:membrane"/>
    <property type="evidence" value="ECO:0007669"/>
    <property type="project" value="UniProtKB-SubCell"/>
</dbReference>
<comment type="subcellular location">
    <subcellularLocation>
        <location evidence="1">Membrane</location>
        <topology evidence="1">Lipid-anchor</topology>
    </subcellularLocation>
</comment>
<evidence type="ECO:0000259" key="9">
    <source>
        <dbReference type="Pfam" id="PF25198"/>
    </source>
</evidence>
<dbReference type="InterPro" id="IPR008844">
    <property type="entry name" value="Spore_GerAC-like"/>
</dbReference>
<dbReference type="AlphaFoldDB" id="A0A974NQ52"/>
<protein>
    <submittedName>
        <fullName evidence="10">Ger(X)C family spore germination protein</fullName>
    </submittedName>
</protein>
<evidence type="ECO:0000256" key="7">
    <source>
        <dbReference type="ARBA" id="ARBA00023288"/>
    </source>
</evidence>
<evidence type="ECO:0000256" key="3">
    <source>
        <dbReference type="ARBA" id="ARBA00022544"/>
    </source>
</evidence>
<evidence type="ECO:0000256" key="2">
    <source>
        <dbReference type="ARBA" id="ARBA00007886"/>
    </source>
</evidence>
<dbReference type="InterPro" id="IPR046953">
    <property type="entry name" value="Spore_GerAC-like_C"/>
</dbReference>
<comment type="similarity">
    <text evidence="2">Belongs to the GerABKC lipoprotein family.</text>
</comment>
<dbReference type="InterPro" id="IPR057336">
    <property type="entry name" value="GerAC_N"/>
</dbReference>
<sequence length="382" mass="43773">MKKPAKYLSIILCTLILTGCWDTTEPERLVYTTGIGIDYKDGKIVVFLQIVNMSGLAKTEGGSSVPNRVDVGRATGKTIDEAIFNLYHTSDRRIYWGHLSFIIFSENALKHDLLRPATDFLDRYRETRYRIFYYATKESLKDTMTIGPIESVSMAFSKLSDPEGNFKQSSLIQPLDLREIIIKLDEPSHVAALPVIKITKQWFGEKEARKNLLIEDVAVVSKNKYYGIFPKDKIGGTRLIFKDFTRDNIDLFKGTDKVITAVVYDKKEKIIPIVKGDEVKFKIKLKLKANIELVKQSTKMKDFEKEIKKVLKNEIKTSYKYGASKGVDVFHLSEVLYRKHNKTWKKIEKDGRIPLTKDLIESIEINVTLQNSGKDKLTPVFE</sequence>
<dbReference type="Pfam" id="PF05504">
    <property type="entry name" value="Spore_GerAC"/>
    <property type="match status" value="1"/>
</dbReference>
<keyword evidence="4" id="KW-0732">Signal</keyword>
<dbReference type="Gene3D" id="3.30.300.210">
    <property type="entry name" value="Nutrient germinant receptor protein C, domain 3"/>
    <property type="match status" value="1"/>
</dbReference>
<dbReference type="PANTHER" id="PTHR35789:SF1">
    <property type="entry name" value="SPORE GERMINATION PROTEIN B3"/>
    <property type="match status" value="1"/>
</dbReference>
<evidence type="ECO:0000313" key="11">
    <source>
        <dbReference type="Proteomes" id="UP000595254"/>
    </source>
</evidence>
<evidence type="ECO:0000259" key="8">
    <source>
        <dbReference type="Pfam" id="PF05504"/>
    </source>
</evidence>
<dbReference type="GO" id="GO:0009847">
    <property type="term" value="P:spore germination"/>
    <property type="evidence" value="ECO:0007669"/>
    <property type="project" value="InterPro"/>
</dbReference>
<dbReference type="Pfam" id="PF25198">
    <property type="entry name" value="Spore_GerAC_N"/>
    <property type="match status" value="1"/>
</dbReference>
<evidence type="ECO:0000256" key="5">
    <source>
        <dbReference type="ARBA" id="ARBA00023136"/>
    </source>
</evidence>
<accession>A0A974NQ52</accession>
<feature type="domain" description="Spore germination protein N-terminal" evidence="9">
    <location>
        <begin position="22"/>
        <end position="198"/>
    </location>
</feature>
<dbReference type="EMBL" id="CP068053">
    <property type="protein sequence ID" value="QQT02030.1"/>
    <property type="molecule type" value="Genomic_DNA"/>
</dbReference>
<dbReference type="RefSeq" id="WP_040373263.1">
    <property type="nucleotide sequence ID" value="NZ_CP068053.1"/>
</dbReference>
<evidence type="ECO:0000256" key="6">
    <source>
        <dbReference type="ARBA" id="ARBA00023139"/>
    </source>
</evidence>
<dbReference type="PROSITE" id="PS51257">
    <property type="entry name" value="PROKAR_LIPOPROTEIN"/>
    <property type="match status" value="1"/>
</dbReference>
<name>A0A974NQ52_PERPY</name>
<reference evidence="10 11" key="1">
    <citation type="submission" date="2021-01" db="EMBL/GenBank/DDBJ databases">
        <title>FDA dAtabase for Regulatory Grade micrObial Sequences (FDA-ARGOS): Supporting development and validation of Infectious Disease Dx tests.</title>
        <authorList>
            <person name="Nelson B."/>
            <person name="Plummer A."/>
            <person name="Tallon L."/>
            <person name="Sadzewicz L."/>
            <person name="Zhao X."/>
            <person name="Boylan J."/>
            <person name="Ott S."/>
            <person name="Bowen H."/>
            <person name="Vavikolanu K."/>
            <person name="Mehta A."/>
            <person name="Aluvathingal J."/>
            <person name="Nadendla S."/>
            <person name="Myers T."/>
            <person name="Yan Y."/>
            <person name="Sichtig H."/>
        </authorList>
    </citation>
    <scope>NUCLEOTIDE SEQUENCE [LARGE SCALE GENOMIC DNA]</scope>
    <source>
        <strain evidence="10 11">FDAARGOS_1161</strain>
    </source>
</reference>
<dbReference type="KEGG" id="ppsr:I6J18_09435"/>
<feature type="domain" description="Spore germination GerAC-like C-terminal" evidence="8">
    <location>
        <begin position="217"/>
        <end position="373"/>
    </location>
</feature>